<keyword evidence="3" id="KW-1185">Reference proteome</keyword>
<evidence type="ECO:0000313" key="2">
    <source>
        <dbReference type="EMBL" id="ATS19222.1"/>
    </source>
</evidence>
<dbReference type="RefSeq" id="WP_099799559.1">
    <property type="nucleotide sequence ID" value="NZ_CP018092.1"/>
</dbReference>
<reference evidence="2 3" key="1">
    <citation type="submission" date="2016-11" db="EMBL/GenBank/DDBJ databases">
        <title>Complete genome sequence of thermophilic cyanobacteria strain Synechococcus sp. PCC6715.</title>
        <authorList>
            <person name="Tang J."/>
            <person name="Daroch M."/>
            <person name="Liang Y."/>
            <person name="Jiang D."/>
            <person name="Shah M."/>
        </authorList>
    </citation>
    <scope>NUCLEOTIDE SEQUENCE [LARGE SCALE GENOMIC DNA]</scope>
    <source>
        <strain evidence="2 3">PCC 6715</strain>
    </source>
</reference>
<evidence type="ECO:0000313" key="3">
    <source>
        <dbReference type="Proteomes" id="UP000231057"/>
    </source>
</evidence>
<keyword evidence="1" id="KW-0732">Signal</keyword>
<feature type="chain" id="PRO_5013554829" evidence="1">
    <location>
        <begin position="32"/>
        <end position="268"/>
    </location>
</feature>
<dbReference type="KEGG" id="slw:BRW62_11285"/>
<protein>
    <submittedName>
        <fullName evidence="2">Uncharacterized protein</fullName>
    </submittedName>
</protein>
<dbReference type="Proteomes" id="UP000231057">
    <property type="component" value="Chromosome"/>
</dbReference>
<accession>A0A2D2Q401</accession>
<organism evidence="2 3">
    <name type="scientific">Parathermosynechococcus lividus PCC 6715</name>
    <dbReference type="NCBI Taxonomy" id="1917166"/>
    <lineage>
        <taxon>Bacteria</taxon>
        <taxon>Bacillati</taxon>
        <taxon>Cyanobacteriota</taxon>
        <taxon>Cyanophyceae</taxon>
        <taxon>Acaryochloridales</taxon>
        <taxon>Thermosynechococcaceae</taxon>
        <taxon>Parathermosynechococcus</taxon>
    </lineage>
</organism>
<gene>
    <name evidence="2" type="ORF">BRW62_11285</name>
</gene>
<name>A0A2D2Q401_PARLV</name>
<proteinExistence type="predicted"/>
<reference evidence="3" key="2">
    <citation type="journal article" date="2022" name="Front. Microbiol.">
        <title>Comparative Genomic Analysis Revealed Distinct Molecular Components and Organization of CO2-Concentrating Mechanism in Thermophilic Cyanobacteria.</title>
        <authorList>
            <person name="Tang J."/>
            <person name="Zhou H."/>
            <person name="Yao D."/>
            <person name="Riaz S."/>
            <person name="You D."/>
            <person name="Klepacz-Smolka A."/>
            <person name="Daroch M."/>
        </authorList>
    </citation>
    <scope>NUCLEOTIDE SEQUENCE [LARGE SCALE GENOMIC DNA]</scope>
    <source>
        <strain evidence="3">PCC 6715</strain>
    </source>
</reference>
<sequence>MVTRFEQWRGILTSSLCALLTAVVVPPLTLAQPDVTPPKADQLLQVVPTATDPLQSPFPLPWTWIEQGHEAALKAQKPLSYRQQTARYVSPDGRYVAEATLYFQAAPQAFEQQLTSILEITDLHTGDRQRINSLQEVPPEFLAEVPRHQGLIAVLVPVGWSQRDNRLLVRQFMGLFASDLVTDAAWIWQPGRGHVATVYPTAADYDVATLLGWSHTYPDQVLFQTHVMGDAQATLWAVDSHGSTQLAQGDRPAVYGTTLPATATARQP</sequence>
<feature type="signal peptide" evidence="1">
    <location>
        <begin position="1"/>
        <end position="31"/>
    </location>
</feature>
<dbReference type="AlphaFoldDB" id="A0A2D2Q401"/>
<evidence type="ECO:0000256" key="1">
    <source>
        <dbReference type="SAM" id="SignalP"/>
    </source>
</evidence>
<dbReference type="OrthoDB" id="420905at2"/>
<dbReference type="EMBL" id="CP018092">
    <property type="protein sequence ID" value="ATS19222.1"/>
    <property type="molecule type" value="Genomic_DNA"/>
</dbReference>